<accession>A0A1G9HQJ4</accession>
<protein>
    <submittedName>
        <fullName evidence="2">Uncharacterized protein</fullName>
    </submittedName>
</protein>
<sequence>MSEEEVEFSRKVVRILAALKSGMSAGEVAEKEGYASKKSLDTFLRRKGFERPEGEYVPKGIDRGGLPVPEGAGSKEYLIIAMLEAGHPPKQIARSVGFDDHRQIPEFMESRGYIWDEKARNYRPEDSDARTGEEKGSGSLEEKEEVKAEGSAGTSELLEHLPLLRELAEHREELVDLLEREKAQGRVPHYAVPGNSLTKSIYMSRKMSVLIEEFSSARNVSQRQIVEAALVEYFRRYGYADEVESLLD</sequence>
<evidence type="ECO:0000313" key="2">
    <source>
        <dbReference type="EMBL" id="SDL15132.1"/>
    </source>
</evidence>
<evidence type="ECO:0000313" key="3">
    <source>
        <dbReference type="Proteomes" id="UP000199476"/>
    </source>
</evidence>
<dbReference type="AlphaFoldDB" id="A0A1G9HQJ4"/>
<evidence type="ECO:0000256" key="1">
    <source>
        <dbReference type="SAM" id="MobiDB-lite"/>
    </source>
</evidence>
<feature type="region of interest" description="Disordered" evidence="1">
    <location>
        <begin position="123"/>
        <end position="153"/>
    </location>
</feature>
<organism evidence="2 3">
    <name type="scientific">Halarsenatibacter silvermanii</name>
    <dbReference type="NCBI Taxonomy" id="321763"/>
    <lineage>
        <taxon>Bacteria</taxon>
        <taxon>Bacillati</taxon>
        <taxon>Bacillota</taxon>
        <taxon>Clostridia</taxon>
        <taxon>Halanaerobiales</taxon>
        <taxon>Halarsenatibacteraceae</taxon>
        <taxon>Halarsenatibacter</taxon>
    </lineage>
</organism>
<feature type="compositionally biased region" description="Basic and acidic residues" evidence="1">
    <location>
        <begin position="123"/>
        <end position="148"/>
    </location>
</feature>
<dbReference type="OrthoDB" id="2373107at2"/>
<dbReference type="Proteomes" id="UP000199476">
    <property type="component" value="Unassembled WGS sequence"/>
</dbReference>
<dbReference type="EMBL" id="FNGO01000002">
    <property type="protein sequence ID" value="SDL15132.1"/>
    <property type="molecule type" value="Genomic_DNA"/>
</dbReference>
<gene>
    <name evidence="2" type="ORF">SAMN04488692_1025</name>
</gene>
<name>A0A1G9HQJ4_9FIRM</name>
<reference evidence="2 3" key="1">
    <citation type="submission" date="2016-10" db="EMBL/GenBank/DDBJ databases">
        <authorList>
            <person name="de Groot N.N."/>
        </authorList>
    </citation>
    <scope>NUCLEOTIDE SEQUENCE [LARGE SCALE GENOMIC DNA]</scope>
    <source>
        <strain evidence="2 3">SLAS-1</strain>
    </source>
</reference>
<proteinExistence type="predicted"/>
<dbReference type="RefSeq" id="WP_089757804.1">
    <property type="nucleotide sequence ID" value="NZ_FNGO01000002.1"/>
</dbReference>
<keyword evidence="3" id="KW-1185">Reference proteome</keyword>
<dbReference type="STRING" id="321763.SAMN04488692_1025"/>